<dbReference type="GO" id="GO:0051666">
    <property type="term" value="P:actin cortical patch localization"/>
    <property type="evidence" value="ECO:0007669"/>
    <property type="project" value="TreeGrafter"/>
</dbReference>
<name>A0A8E2DTC7_9APHY</name>
<keyword evidence="2" id="KW-1185">Reference proteome</keyword>
<dbReference type="GO" id="GO:0030479">
    <property type="term" value="C:actin cortical patch"/>
    <property type="evidence" value="ECO:0007669"/>
    <property type="project" value="TreeGrafter"/>
</dbReference>
<dbReference type="PANTHER" id="PTHR47789:SF2">
    <property type="entry name" value="VHS DOMAIN-CONTAINING PROTEIN"/>
    <property type="match status" value="1"/>
</dbReference>
<evidence type="ECO:0000313" key="2">
    <source>
        <dbReference type="Proteomes" id="UP000250043"/>
    </source>
</evidence>
<dbReference type="GO" id="GO:0007015">
    <property type="term" value="P:actin filament organization"/>
    <property type="evidence" value="ECO:0007669"/>
    <property type="project" value="InterPro"/>
</dbReference>
<dbReference type="InterPro" id="IPR045007">
    <property type="entry name" value="LSB5"/>
</dbReference>
<dbReference type="OrthoDB" id="10255964at2759"/>
<accession>A0A8E2DTC7</accession>
<sequence length="239" mass="26625">MCVTMATWHLVSSSLDVGRDAPDSSCSPCYLWGLPSGYPSEMWAQHPASQRHSKNRDPLPIPVDEDVRRLFHVCQKGQRYAEFLQDALASATPDGPIEAFVQELVSTCLRSQAFIASQIPWATVQAEKSRFVIYQTVIPKTKEEELLDTLLSTLGVLEDALKAYGELEKLAVECLEERHRQVEPPIQPQTQPMPSRNHDISNSAVDVLATPTPLYVVPPLDMETDLARSFGPPPPYESI</sequence>
<gene>
    <name evidence="1" type="ORF">OBBRIDRAFT_616728</name>
</gene>
<organism evidence="1 2">
    <name type="scientific">Obba rivulosa</name>
    <dbReference type="NCBI Taxonomy" id="1052685"/>
    <lineage>
        <taxon>Eukaryota</taxon>
        <taxon>Fungi</taxon>
        <taxon>Dikarya</taxon>
        <taxon>Basidiomycota</taxon>
        <taxon>Agaricomycotina</taxon>
        <taxon>Agaricomycetes</taxon>
        <taxon>Polyporales</taxon>
        <taxon>Gelatoporiaceae</taxon>
        <taxon>Obba</taxon>
    </lineage>
</organism>
<dbReference type="PANTHER" id="PTHR47789">
    <property type="entry name" value="LAS SEVENTEEN-BINDING PROTEIN 5"/>
    <property type="match status" value="1"/>
</dbReference>
<dbReference type="Proteomes" id="UP000250043">
    <property type="component" value="Unassembled WGS sequence"/>
</dbReference>
<dbReference type="EMBL" id="KV722337">
    <property type="protein sequence ID" value="OCH95292.1"/>
    <property type="molecule type" value="Genomic_DNA"/>
</dbReference>
<evidence type="ECO:0000313" key="1">
    <source>
        <dbReference type="EMBL" id="OCH95292.1"/>
    </source>
</evidence>
<dbReference type="GO" id="GO:0006897">
    <property type="term" value="P:endocytosis"/>
    <property type="evidence" value="ECO:0007669"/>
    <property type="project" value="InterPro"/>
</dbReference>
<proteinExistence type="predicted"/>
<dbReference type="AlphaFoldDB" id="A0A8E2DTC7"/>
<reference evidence="1 2" key="1">
    <citation type="submission" date="2016-07" db="EMBL/GenBank/DDBJ databases">
        <title>Draft genome of the white-rot fungus Obba rivulosa 3A-2.</title>
        <authorList>
            <consortium name="DOE Joint Genome Institute"/>
            <person name="Miettinen O."/>
            <person name="Riley R."/>
            <person name="Acob R."/>
            <person name="Barry K."/>
            <person name="Cullen D."/>
            <person name="De Vries R."/>
            <person name="Hainaut M."/>
            <person name="Hatakka A."/>
            <person name="Henrissat B."/>
            <person name="Hilden K."/>
            <person name="Kuo R."/>
            <person name="Labutti K."/>
            <person name="Lipzen A."/>
            <person name="Makela M.R."/>
            <person name="Sandor L."/>
            <person name="Spatafora J.W."/>
            <person name="Grigoriev I.V."/>
            <person name="Hibbett D.S."/>
        </authorList>
    </citation>
    <scope>NUCLEOTIDE SEQUENCE [LARGE SCALE GENOMIC DNA]</scope>
    <source>
        <strain evidence="1 2">3A-2</strain>
    </source>
</reference>
<protein>
    <submittedName>
        <fullName evidence="1">Uncharacterized protein</fullName>
    </submittedName>
</protein>